<dbReference type="EMBL" id="JAFJYH010000348">
    <property type="protein sequence ID" value="KAG4412864.1"/>
    <property type="molecule type" value="Genomic_DNA"/>
</dbReference>
<comment type="caution">
    <text evidence="2">The sequence shown here is derived from an EMBL/GenBank/DDBJ whole genome shotgun (WGS) entry which is preliminary data.</text>
</comment>
<sequence>MPEYTSPSTDRSDFIPNPDFCAFKTEITGARHGSADYQVDKFGVIKATSVQISSQSCHHSVYPLVEGFKVISTKGPDILEIQFYDERMDGLGLLKAPRKQRSANQIGNSSNRAETVASHLQTPPRQVSAKEETSQELLASKDEEQYSAYLSVLCSVPRKRRSVNALREQSLPRKHIRRTGSDFGDNNVSIQPDGNKGQIDPLDDIHAQFAQMRFDREERAKTKGYVEKEISLGERVMRPGNLRKCMLCGGKIQWIGKCQECVKSSCRVWLEATMPEDEYLMILDGLVEQNQDRLTKAEEEEEKVVV</sequence>
<evidence type="ECO:0000313" key="3">
    <source>
        <dbReference type="Proteomes" id="UP000664132"/>
    </source>
</evidence>
<dbReference type="OrthoDB" id="3574778at2759"/>
<dbReference type="AlphaFoldDB" id="A0A8H7T0C6"/>
<feature type="region of interest" description="Disordered" evidence="1">
    <location>
        <begin position="177"/>
        <end position="199"/>
    </location>
</feature>
<feature type="compositionally biased region" description="Polar residues" evidence="1">
    <location>
        <begin position="102"/>
        <end position="125"/>
    </location>
</feature>
<evidence type="ECO:0000313" key="2">
    <source>
        <dbReference type="EMBL" id="KAG4412864.1"/>
    </source>
</evidence>
<dbReference type="Proteomes" id="UP000664132">
    <property type="component" value="Unassembled WGS sequence"/>
</dbReference>
<accession>A0A8H7T0C6</accession>
<keyword evidence="3" id="KW-1185">Reference proteome</keyword>
<organism evidence="2 3">
    <name type="scientific">Cadophora malorum</name>
    <dbReference type="NCBI Taxonomy" id="108018"/>
    <lineage>
        <taxon>Eukaryota</taxon>
        <taxon>Fungi</taxon>
        <taxon>Dikarya</taxon>
        <taxon>Ascomycota</taxon>
        <taxon>Pezizomycotina</taxon>
        <taxon>Leotiomycetes</taxon>
        <taxon>Helotiales</taxon>
        <taxon>Ploettnerulaceae</taxon>
        <taxon>Cadophora</taxon>
    </lineage>
</organism>
<proteinExistence type="predicted"/>
<protein>
    <submittedName>
        <fullName evidence="2">Uncharacterized protein</fullName>
    </submittedName>
</protein>
<evidence type="ECO:0000256" key="1">
    <source>
        <dbReference type="SAM" id="MobiDB-lite"/>
    </source>
</evidence>
<feature type="region of interest" description="Disordered" evidence="1">
    <location>
        <begin position="101"/>
        <end position="136"/>
    </location>
</feature>
<reference evidence="2" key="1">
    <citation type="submission" date="2021-02" db="EMBL/GenBank/DDBJ databases">
        <title>Genome sequence Cadophora malorum strain M34.</title>
        <authorList>
            <person name="Stefanovic E."/>
            <person name="Vu D."/>
            <person name="Scully C."/>
            <person name="Dijksterhuis J."/>
            <person name="Roader J."/>
            <person name="Houbraken J."/>
        </authorList>
    </citation>
    <scope>NUCLEOTIDE SEQUENCE</scope>
    <source>
        <strain evidence="2">M34</strain>
    </source>
</reference>
<gene>
    <name evidence="2" type="ORF">IFR04_014000</name>
</gene>
<name>A0A8H7T0C6_9HELO</name>